<feature type="domain" description="Enoyl reductase (ER)" evidence="1">
    <location>
        <begin position="16"/>
        <end position="250"/>
    </location>
</feature>
<dbReference type="Proteomes" id="UP001642484">
    <property type="component" value="Unassembled WGS sequence"/>
</dbReference>
<dbReference type="Gene3D" id="3.40.50.720">
    <property type="entry name" value="NAD(P)-binding Rossmann-like Domain"/>
    <property type="match status" value="1"/>
</dbReference>
<dbReference type="EMBL" id="CAXAMN010013002">
    <property type="protein sequence ID" value="CAK9039628.1"/>
    <property type="molecule type" value="Genomic_DNA"/>
</dbReference>
<dbReference type="Pfam" id="PF08240">
    <property type="entry name" value="ADH_N"/>
    <property type="match status" value="1"/>
</dbReference>
<evidence type="ECO:0000313" key="3">
    <source>
        <dbReference type="Proteomes" id="UP001642484"/>
    </source>
</evidence>
<name>A0ABP0LKB1_9DINO</name>
<evidence type="ECO:0000313" key="2">
    <source>
        <dbReference type="EMBL" id="CAK9039628.1"/>
    </source>
</evidence>
<reference evidence="2 3" key="1">
    <citation type="submission" date="2024-02" db="EMBL/GenBank/DDBJ databases">
        <authorList>
            <person name="Chen Y."/>
            <person name="Shah S."/>
            <person name="Dougan E. K."/>
            <person name="Thang M."/>
            <person name="Chan C."/>
        </authorList>
    </citation>
    <scope>NUCLEOTIDE SEQUENCE [LARGE SCALE GENOMIC DNA]</scope>
</reference>
<comment type="caution">
    <text evidence="2">The sequence shown here is derived from an EMBL/GenBank/DDBJ whole genome shotgun (WGS) entry which is preliminary data.</text>
</comment>
<dbReference type="InterPro" id="IPR020843">
    <property type="entry name" value="ER"/>
</dbReference>
<keyword evidence="3" id="KW-1185">Reference proteome</keyword>
<dbReference type="PANTHER" id="PTHR11695">
    <property type="entry name" value="ALCOHOL DEHYDROGENASE RELATED"/>
    <property type="match status" value="1"/>
</dbReference>
<protein>
    <recommendedName>
        <fullName evidence="1">Enoyl reductase (ER) domain-containing protein</fullName>
    </recommendedName>
</protein>
<dbReference type="PANTHER" id="PTHR11695:SF648">
    <property type="entry name" value="ZINC-BINDING OXIDOREDUCTASE"/>
    <property type="match status" value="1"/>
</dbReference>
<dbReference type="InterPro" id="IPR036291">
    <property type="entry name" value="NAD(P)-bd_dom_sf"/>
</dbReference>
<organism evidence="2 3">
    <name type="scientific">Durusdinium trenchii</name>
    <dbReference type="NCBI Taxonomy" id="1381693"/>
    <lineage>
        <taxon>Eukaryota</taxon>
        <taxon>Sar</taxon>
        <taxon>Alveolata</taxon>
        <taxon>Dinophyceae</taxon>
        <taxon>Suessiales</taxon>
        <taxon>Symbiodiniaceae</taxon>
        <taxon>Durusdinium</taxon>
    </lineage>
</organism>
<sequence>MASEMMACMHVSGYGDQVEQLLTASQEPKPQVTKRGQLLVRVRAVALAPGDVRVMSGKTSLVQGPPSFPYVPGGDLSGVVCAVHESEKKFKVGDEVVCMFDTVGPRGALAEYKLVQATHAALKPSSISFEDASALPSSALSAMLLCEKYLRPNDRVLVLNGSGGVGVHLLQMLKPKASFVAATSTQRELVEAQGADQVVDYRSQNWWEVPEFLATPFDLVIDLWGTRPAWDHAVASPAVKAGREGGRYVTMVGDTPYMVRLHGLRLGWVDS</sequence>
<dbReference type="SUPFAM" id="SSF51735">
    <property type="entry name" value="NAD(P)-binding Rossmann-fold domains"/>
    <property type="match status" value="1"/>
</dbReference>
<dbReference type="SMART" id="SM00829">
    <property type="entry name" value="PKS_ER"/>
    <property type="match status" value="1"/>
</dbReference>
<evidence type="ECO:0000259" key="1">
    <source>
        <dbReference type="SMART" id="SM00829"/>
    </source>
</evidence>
<dbReference type="InterPro" id="IPR002364">
    <property type="entry name" value="Quin_OxRdtase/zeta-crystal_CS"/>
</dbReference>
<dbReference type="Gene3D" id="3.90.180.10">
    <property type="entry name" value="Medium-chain alcohol dehydrogenases, catalytic domain"/>
    <property type="match status" value="1"/>
</dbReference>
<accession>A0ABP0LKB1</accession>
<gene>
    <name evidence="2" type="ORF">CCMP2556_LOCUS21453</name>
</gene>
<dbReference type="InterPro" id="IPR013154">
    <property type="entry name" value="ADH-like_N"/>
</dbReference>
<dbReference type="SUPFAM" id="SSF50129">
    <property type="entry name" value="GroES-like"/>
    <property type="match status" value="1"/>
</dbReference>
<dbReference type="InterPro" id="IPR050700">
    <property type="entry name" value="YIM1/Zinc_Alcohol_DH_Fams"/>
</dbReference>
<dbReference type="InterPro" id="IPR011032">
    <property type="entry name" value="GroES-like_sf"/>
</dbReference>
<dbReference type="PROSITE" id="PS01162">
    <property type="entry name" value="QOR_ZETA_CRYSTAL"/>
    <property type="match status" value="1"/>
</dbReference>
<proteinExistence type="predicted"/>
<dbReference type="CDD" id="cd05289">
    <property type="entry name" value="MDR_like_2"/>
    <property type="match status" value="1"/>
</dbReference>